<protein>
    <recommendedName>
        <fullName evidence="2">CCHC-type domain-containing protein</fullName>
    </recommendedName>
</protein>
<reference evidence="3" key="3">
    <citation type="submission" date="2022-06" db="UniProtKB">
        <authorList>
            <consortium name="EnsemblPlants"/>
        </authorList>
    </citation>
    <scope>IDENTIFICATION</scope>
</reference>
<feature type="compositionally biased region" description="Basic and acidic residues" evidence="1">
    <location>
        <begin position="64"/>
        <end position="76"/>
    </location>
</feature>
<feature type="domain" description="CCHC-type" evidence="2">
    <location>
        <begin position="101"/>
        <end position="117"/>
    </location>
</feature>
<dbReference type="SUPFAM" id="SSF57756">
    <property type="entry name" value="Retrovirus zinc finger-like domains"/>
    <property type="match status" value="1"/>
</dbReference>
<dbReference type="GO" id="GO:0008270">
    <property type="term" value="F:zinc ion binding"/>
    <property type="evidence" value="ECO:0007669"/>
    <property type="project" value="InterPro"/>
</dbReference>
<feature type="region of interest" description="Disordered" evidence="1">
    <location>
        <begin position="46"/>
        <end position="90"/>
    </location>
</feature>
<dbReference type="Proteomes" id="UP000015106">
    <property type="component" value="Chromosome 5"/>
</dbReference>
<reference evidence="4" key="1">
    <citation type="journal article" date="2013" name="Nature">
        <title>Draft genome of the wheat A-genome progenitor Triticum urartu.</title>
        <authorList>
            <person name="Ling H.Q."/>
            <person name="Zhao S."/>
            <person name="Liu D."/>
            <person name="Wang J."/>
            <person name="Sun H."/>
            <person name="Zhang C."/>
            <person name="Fan H."/>
            <person name="Li D."/>
            <person name="Dong L."/>
            <person name="Tao Y."/>
            <person name="Gao C."/>
            <person name="Wu H."/>
            <person name="Li Y."/>
            <person name="Cui Y."/>
            <person name="Guo X."/>
            <person name="Zheng S."/>
            <person name="Wang B."/>
            <person name="Yu K."/>
            <person name="Liang Q."/>
            <person name="Yang W."/>
            <person name="Lou X."/>
            <person name="Chen J."/>
            <person name="Feng M."/>
            <person name="Jian J."/>
            <person name="Zhang X."/>
            <person name="Luo G."/>
            <person name="Jiang Y."/>
            <person name="Liu J."/>
            <person name="Wang Z."/>
            <person name="Sha Y."/>
            <person name="Zhang B."/>
            <person name="Wu H."/>
            <person name="Tang D."/>
            <person name="Shen Q."/>
            <person name="Xue P."/>
            <person name="Zou S."/>
            <person name="Wang X."/>
            <person name="Liu X."/>
            <person name="Wang F."/>
            <person name="Yang Y."/>
            <person name="An X."/>
            <person name="Dong Z."/>
            <person name="Zhang K."/>
            <person name="Zhang X."/>
            <person name="Luo M.C."/>
            <person name="Dvorak J."/>
            <person name="Tong Y."/>
            <person name="Wang J."/>
            <person name="Yang H."/>
            <person name="Li Z."/>
            <person name="Wang D."/>
            <person name="Zhang A."/>
            <person name="Wang J."/>
        </authorList>
    </citation>
    <scope>NUCLEOTIDE SEQUENCE</scope>
    <source>
        <strain evidence="4">cv. G1812</strain>
    </source>
</reference>
<name>A0A8R7URF4_TRIUA</name>
<dbReference type="Gramene" id="TuG1812G0500005365.01.T01">
    <property type="protein sequence ID" value="TuG1812G0500005365.01.T01.cds441981"/>
    <property type="gene ID" value="TuG1812G0500005365.01"/>
</dbReference>
<accession>A0A8R7URF4</accession>
<dbReference type="InterPro" id="IPR001878">
    <property type="entry name" value="Znf_CCHC"/>
</dbReference>
<evidence type="ECO:0000313" key="3">
    <source>
        <dbReference type="EnsemblPlants" id="TuG1812G0500005365.01.T01.cds441981"/>
    </source>
</evidence>
<organism evidence="3 4">
    <name type="scientific">Triticum urartu</name>
    <name type="common">Red wild einkorn</name>
    <name type="synonym">Crithodium urartu</name>
    <dbReference type="NCBI Taxonomy" id="4572"/>
    <lineage>
        <taxon>Eukaryota</taxon>
        <taxon>Viridiplantae</taxon>
        <taxon>Streptophyta</taxon>
        <taxon>Embryophyta</taxon>
        <taxon>Tracheophyta</taxon>
        <taxon>Spermatophyta</taxon>
        <taxon>Magnoliopsida</taxon>
        <taxon>Liliopsida</taxon>
        <taxon>Poales</taxon>
        <taxon>Poaceae</taxon>
        <taxon>BOP clade</taxon>
        <taxon>Pooideae</taxon>
        <taxon>Triticodae</taxon>
        <taxon>Triticeae</taxon>
        <taxon>Triticinae</taxon>
        <taxon>Triticum</taxon>
    </lineage>
</organism>
<dbReference type="GO" id="GO:0003676">
    <property type="term" value="F:nucleic acid binding"/>
    <property type="evidence" value="ECO:0007669"/>
    <property type="project" value="InterPro"/>
</dbReference>
<dbReference type="AlphaFoldDB" id="A0A8R7URF4"/>
<dbReference type="Gene3D" id="4.10.60.10">
    <property type="entry name" value="Zinc finger, CCHC-type"/>
    <property type="match status" value="1"/>
</dbReference>
<dbReference type="SMART" id="SM00343">
    <property type="entry name" value="ZnF_C2HC"/>
    <property type="match status" value="2"/>
</dbReference>
<reference evidence="3" key="2">
    <citation type="submission" date="2018-03" db="EMBL/GenBank/DDBJ databases">
        <title>The Triticum urartu genome reveals the dynamic nature of wheat genome evolution.</title>
        <authorList>
            <person name="Ling H."/>
            <person name="Ma B."/>
            <person name="Shi X."/>
            <person name="Liu H."/>
            <person name="Dong L."/>
            <person name="Sun H."/>
            <person name="Cao Y."/>
            <person name="Gao Q."/>
            <person name="Zheng S."/>
            <person name="Li Y."/>
            <person name="Yu Y."/>
            <person name="Du H."/>
            <person name="Qi M."/>
            <person name="Li Y."/>
            <person name="Yu H."/>
            <person name="Cui Y."/>
            <person name="Wang N."/>
            <person name="Chen C."/>
            <person name="Wu H."/>
            <person name="Zhao Y."/>
            <person name="Zhang J."/>
            <person name="Li Y."/>
            <person name="Zhou W."/>
            <person name="Zhang B."/>
            <person name="Hu W."/>
            <person name="Eijk M."/>
            <person name="Tang J."/>
            <person name="Witsenboer H."/>
            <person name="Zhao S."/>
            <person name="Li Z."/>
            <person name="Zhang A."/>
            <person name="Wang D."/>
            <person name="Liang C."/>
        </authorList>
    </citation>
    <scope>NUCLEOTIDE SEQUENCE [LARGE SCALE GENOMIC DNA]</scope>
    <source>
        <strain evidence="3">cv. G1812</strain>
    </source>
</reference>
<dbReference type="InterPro" id="IPR036875">
    <property type="entry name" value="Znf_CCHC_sf"/>
</dbReference>
<keyword evidence="4" id="KW-1185">Reference proteome</keyword>
<feature type="domain" description="CCHC-type" evidence="2">
    <location>
        <begin position="130"/>
        <end position="146"/>
    </location>
</feature>
<evidence type="ECO:0000259" key="2">
    <source>
        <dbReference type="SMART" id="SM00343"/>
    </source>
</evidence>
<sequence length="168" mass="18500">MLREQNACRRYFAHTKCMQDTVKEIVPAIAHASGNVSDAEGSAIGDFIGLKPPERKRKAARPTNSRDKPPYDDRGAKSKRMKQRTAAEDVDRCGTSKRTRFCSICREPGHKSTTCPRRGGLPPKERNEAKCSICGVGGHRRNTCNKPKVVLYVAGTTNVDTNALTSLI</sequence>
<evidence type="ECO:0000256" key="1">
    <source>
        <dbReference type="SAM" id="MobiDB-lite"/>
    </source>
</evidence>
<proteinExistence type="predicted"/>
<evidence type="ECO:0000313" key="4">
    <source>
        <dbReference type="Proteomes" id="UP000015106"/>
    </source>
</evidence>
<gene>
    <name evidence="3" type="primary">LOC125506431</name>
</gene>
<dbReference type="EnsemblPlants" id="TuG1812G0500005365.01.T01">
    <property type="protein sequence ID" value="TuG1812G0500005365.01.T01.cds441981"/>
    <property type="gene ID" value="TuG1812G0500005365.01"/>
</dbReference>